<accession>A0ABX0PRR3</accession>
<organism evidence="1 2">
    <name type="scientific">Billgrantia bachuensis</name>
    <dbReference type="NCBI Taxonomy" id="2717286"/>
    <lineage>
        <taxon>Bacteria</taxon>
        <taxon>Pseudomonadati</taxon>
        <taxon>Pseudomonadota</taxon>
        <taxon>Gammaproteobacteria</taxon>
        <taxon>Oceanospirillales</taxon>
        <taxon>Halomonadaceae</taxon>
        <taxon>Billgrantia</taxon>
    </lineage>
</organism>
<name>A0ABX0PRR3_9GAMM</name>
<gene>
    <name evidence="1" type="ORF">HBJ55_07320</name>
</gene>
<evidence type="ECO:0000313" key="2">
    <source>
        <dbReference type="Proteomes" id="UP001318321"/>
    </source>
</evidence>
<dbReference type="Proteomes" id="UP001318321">
    <property type="component" value="Unassembled WGS sequence"/>
</dbReference>
<sequence length="160" mass="18271">MKPKVLEYRGYQGSIEVSPEDNVLHGKILHIVDLVTFEAQTPAGLRQAFEHEVEEYLAFCEEEGVAPDKPFSGTFNVRLGSELHRQLALAASREGLGINETLKKIVEIWLHDCPDGFRVVHHHNHMHEHFYPAEMTHDSFRGGMNISLTEHPRPELRVVQ</sequence>
<dbReference type="InterPro" id="IPR008651">
    <property type="entry name" value="Uncharacterised_HicB"/>
</dbReference>
<dbReference type="SUPFAM" id="SSF143100">
    <property type="entry name" value="TTHA1013/TTHA0281-like"/>
    <property type="match status" value="1"/>
</dbReference>
<reference evidence="1 2" key="1">
    <citation type="submission" date="2020-03" db="EMBL/GenBank/DDBJ databases">
        <title>Identification of Halomonas strains.</title>
        <authorList>
            <person name="Xiao Z."/>
            <person name="Dong F."/>
            <person name="Wang Z."/>
            <person name="Zhao J.-Y."/>
        </authorList>
    </citation>
    <scope>NUCLEOTIDE SEQUENCE [LARGE SCALE GENOMIC DNA]</scope>
    <source>
        <strain evidence="1 2">DX6</strain>
    </source>
</reference>
<dbReference type="EMBL" id="JAAQTO010000017">
    <property type="protein sequence ID" value="NIC05230.1"/>
    <property type="molecule type" value="Genomic_DNA"/>
</dbReference>
<proteinExistence type="predicted"/>
<evidence type="ECO:0000313" key="1">
    <source>
        <dbReference type="EMBL" id="NIC05230.1"/>
    </source>
</evidence>
<dbReference type="InterPro" id="IPR010985">
    <property type="entry name" value="Ribbon_hlx_hlx"/>
</dbReference>
<dbReference type="InterPro" id="IPR035069">
    <property type="entry name" value="TTHA1013/TTHA0281-like"/>
</dbReference>
<comment type="caution">
    <text evidence="1">The sequence shown here is derived from an EMBL/GenBank/DDBJ whole genome shotgun (WGS) entry which is preliminary data.</text>
</comment>
<dbReference type="Pfam" id="PF05534">
    <property type="entry name" value="HicB"/>
    <property type="match status" value="1"/>
</dbReference>
<dbReference type="RefSeq" id="WP_167112573.1">
    <property type="nucleotide sequence ID" value="NZ_JAAQTO010000017.1"/>
</dbReference>
<keyword evidence="2" id="KW-1185">Reference proteome</keyword>
<protein>
    <submittedName>
        <fullName evidence="1">Type II toxin-antitoxin system HicB family antitoxin</fullName>
    </submittedName>
</protein>
<dbReference type="SUPFAM" id="SSF47598">
    <property type="entry name" value="Ribbon-helix-helix"/>
    <property type="match status" value="1"/>
</dbReference>